<evidence type="ECO:0000256" key="2">
    <source>
        <dbReference type="ARBA" id="ARBA00004251"/>
    </source>
</evidence>
<dbReference type="InterPro" id="IPR012493">
    <property type="entry name" value="Renin_rcpt"/>
</dbReference>
<keyword evidence="4" id="KW-1003">Cell membrane</keyword>
<evidence type="ECO:0000256" key="3">
    <source>
        <dbReference type="ARBA" id="ARBA00004373"/>
    </source>
</evidence>
<proteinExistence type="predicted"/>
<evidence type="ECO:0000256" key="7">
    <source>
        <dbReference type="ARBA" id="ARBA00022729"/>
    </source>
</evidence>
<organism evidence="16">
    <name type="scientific">Heliothis virescens</name>
    <name type="common">Tobacco budworm moth</name>
    <dbReference type="NCBI Taxonomy" id="7102"/>
    <lineage>
        <taxon>Eukaryota</taxon>
        <taxon>Metazoa</taxon>
        <taxon>Ecdysozoa</taxon>
        <taxon>Arthropoda</taxon>
        <taxon>Hexapoda</taxon>
        <taxon>Insecta</taxon>
        <taxon>Pterygota</taxon>
        <taxon>Neoptera</taxon>
        <taxon>Endopterygota</taxon>
        <taxon>Lepidoptera</taxon>
        <taxon>Glossata</taxon>
        <taxon>Ditrysia</taxon>
        <taxon>Noctuoidea</taxon>
        <taxon>Noctuidae</taxon>
        <taxon>Heliothinae</taxon>
        <taxon>Heliothis</taxon>
    </lineage>
</organism>
<protein>
    <recommendedName>
        <fullName evidence="17">Renin receptor</fullName>
    </recommendedName>
</protein>
<dbReference type="GO" id="GO:0005789">
    <property type="term" value="C:endoplasmic reticulum membrane"/>
    <property type="evidence" value="ECO:0007669"/>
    <property type="project" value="UniProtKB-SubCell"/>
</dbReference>
<accession>A0A2A4JVN8</accession>
<gene>
    <name evidence="16" type="ORF">B5V51_10890</name>
</gene>
<evidence type="ECO:0000256" key="5">
    <source>
        <dbReference type="ARBA" id="ARBA00022685"/>
    </source>
</evidence>
<feature type="signal peptide" evidence="13">
    <location>
        <begin position="1"/>
        <end position="21"/>
    </location>
</feature>
<feature type="domain" description="Renin receptor-like C-terminal transmembrane spanning segment" evidence="14">
    <location>
        <begin position="330"/>
        <end position="384"/>
    </location>
</feature>
<dbReference type="GO" id="GO:0030177">
    <property type="term" value="P:positive regulation of Wnt signaling pathway"/>
    <property type="evidence" value="ECO:0007669"/>
    <property type="project" value="TreeGrafter"/>
</dbReference>
<dbReference type="Pfam" id="PF25294">
    <property type="entry name" value="RENR_N"/>
    <property type="match status" value="1"/>
</dbReference>
<evidence type="ECO:0000256" key="8">
    <source>
        <dbReference type="ARBA" id="ARBA00022824"/>
    </source>
</evidence>
<comment type="subcellular location">
    <subcellularLocation>
        <location evidence="2">Cell membrane</location>
        <topology evidence="2">Single-pass type I membrane protein</topology>
    </subcellularLocation>
    <subcellularLocation>
        <location evidence="1">Endoplasmic reticulum membrane</location>
        <topology evidence="1">Single-pass type I membrane protein</topology>
    </subcellularLocation>
    <subcellularLocation>
        <location evidence="3">Vesicle</location>
    </subcellularLocation>
</comment>
<dbReference type="EMBL" id="NWSH01000532">
    <property type="protein sequence ID" value="PCG75846.1"/>
    <property type="molecule type" value="Genomic_DNA"/>
</dbReference>
<keyword evidence="11" id="KW-0675">Receptor</keyword>
<keyword evidence="5" id="KW-0165">Cleavage on pair of basic residues</keyword>
<dbReference type="PANTHER" id="PTHR13351">
    <property type="entry name" value="RENIN RECEPTOR"/>
    <property type="match status" value="1"/>
</dbReference>
<evidence type="ECO:0000256" key="4">
    <source>
        <dbReference type="ARBA" id="ARBA00022475"/>
    </source>
</evidence>
<evidence type="ECO:0000259" key="14">
    <source>
        <dbReference type="Pfam" id="PF07850"/>
    </source>
</evidence>
<feature type="chain" id="PRO_5012539859" description="Renin receptor" evidence="13">
    <location>
        <begin position="22"/>
        <end position="385"/>
    </location>
</feature>
<dbReference type="GO" id="GO:0009897">
    <property type="term" value="C:external side of plasma membrane"/>
    <property type="evidence" value="ECO:0007669"/>
    <property type="project" value="TreeGrafter"/>
</dbReference>
<name>A0A2A4JVN8_HELVI</name>
<evidence type="ECO:0000259" key="15">
    <source>
        <dbReference type="Pfam" id="PF25294"/>
    </source>
</evidence>
<evidence type="ECO:0000256" key="1">
    <source>
        <dbReference type="ARBA" id="ARBA00004115"/>
    </source>
</evidence>
<comment type="caution">
    <text evidence="16">The sequence shown here is derived from an EMBL/GenBank/DDBJ whole genome shotgun (WGS) entry which is preliminary data.</text>
</comment>
<dbReference type="InterPro" id="IPR057318">
    <property type="entry name" value="RENR_N"/>
</dbReference>
<evidence type="ECO:0000256" key="9">
    <source>
        <dbReference type="ARBA" id="ARBA00022989"/>
    </source>
</evidence>
<sequence length="385" mass="43454">MVGFIILIWTLFVLAVIGSDAAGEFKVLHSPASLTFLESDQTYESLLKEIFSAALGLSIEEDSEWRGLHVMDPFNTPEAAVEVYIDGIASLGDYIPTKIQTYPLIVDEYEPDTYRGVKHRINTRFSHGGNKIVNIKLSDDNALNVFKGVFDVIPSSEYSEQNIVFLKNSIEEDRHFLDELGTLRNVIGRVQSGAIISDNIIDFYTFRFRNLHALSDLYGPISLQTKEAKKLLGEALRDLCKAYVKAYDRSVLITVVTTDVAHTRRAARSLGLKGPDDPDRPGTSKPVWPFPWIPAPPGWQKHPHLYSRADGSPDYDWIQRKEGGDENSNKDEFSNEFTAIFNIFLWLGLLLSFSMLAVIYACMDLDPGRDSIIYRMTSTRMKKDN</sequence>
<dbReference type="PANTHER" id="PTHR13351:SF1">
    <property type="entry name" value="RENIN RECEPTOR"/>
    <property type="match status" value="1"/>
</dbReference>
<dbReference type="STRING" id="7102.A0A2A4JVN8"/>
<keyword evidence="7 13" id="KW-0732">Signal</keyword>
<reference evidence="16" key="1">
    <citation type="submission" date="2017-09" db="EMBL/GenBank/DDBJ databases">
        <title>Contemporary evolution of a Lepidopteran species, Heliothis virescens, in response to modern agricultural practices.</title>
        <authorList>
            <person name="Fritz M.L."/>
            <person name="Deyonke A.M."/>
            <person name="Papanicolaou A."/>
            <person name="Micinski S."/>
            <person name="Westbrook J."/>
            <person name="Gould F."/>
        </authorList>
    </citation>
    <scope>NUCLEOTIDE SEQUENCE [LARGE SCALE GENOMIC DNA]</scope>
    <source>
        <strain evidence="16">HvINT-</strain>
        <tissue evidence="16">Whole body</tissue>
    </source>
</reference>
<evidence type="ECO:0000256" key="13">
    <source>
        <dbReference type="SAM" id="SignalP"/>
    </source>
</evidence>
<evidence type="ECO:0008006" key="17">
    <source>
        <dbReference type="Google" id="ProtNLM"/>
    </source>
</evidence>
<evidence type="ECO:0000256" key="10">
    <source>
        <dbReference type="ARBA" id="ARBA00023136"/>
    </source>
</evidence>
<evidence type="ECO:0000256" key="12">
    <source>
        <dbReference type="SAM" id="Phobius"/>
    </source>
</evidence>
<feature type="transmembrane region" description="Helical" evidence="12">
    <location>
        <begin position="343"/>
        <end position="363"/>
    </location>
</feature>
<dbReference type="InterPro" id="IPR056780">
    <property type="entry name" value="Renin_r_C"/>
</dbReference>
<dbReference type="GO" id="GO:0031982">
    <property type="term" value="C:vesicle"/>
    <property type="evidence" value="ECO:0007669"/>
    <property type="project" value="UniProtKB-SubCell"/>
</dbReference>
<dbReference type="AlphaFoldDB" id="A0A2A4JVN8"/>
<keyword evidence="8" id="KW-0256">Endoplasmic reticulum</keyword>
<evidence type="ECO:0000313" key="16">
    <source>
        <dbReference type="EMBL" id="PCG75846.1"/>
    </source>
</evidence>
<dbReference type="Pfam" id="PF07850">
    <property type="entry name" value="Renin_r"/>
    <property type="match status" value="1"/>
</dbReference>
<evidence type="ECO:0000256" key="11">
    <source>
        <dbReference type="ARBA" id="ARBA00023170"/>
    </source>
</evidence>
<keyword evidence="9 12" id="KW-1133">Transmembrane helix</keyword>
<keyword evidence="6 12" id="KW-0812">Transmembrane</keyword>
<feature type="domain" description="Renin receptor N-terminal" evidence="15">
    <location>
        <begin position="22"/>
        <end position="259"/>
    </location>
</feature>
<evidence type="ECO:0000256" key="6">
    <source>
        <dbReference type="ARBA" id="ARBA00022692"/>
    </source>
</evidence>
<keyword evidence="10 12" id="KW-0472">Membrane</keyword>
<dbReference type="GO" id="GO:0038023">
    <property type="term" value="F:signaling receptor activity"/>
    <property type="evidence" value="ECO:0007669"/>
    <property type="project" value="InterPro"/>
</dbReference>
<dbReference type="GO" id="GO:0098588">
    <property type="term" value="C:bounding membrane of organelle"/>
    <property type="evidence" value="ECO:0007669"/>
    <property type="project" value="UniProtKB-ARBA"/>
</dbReference>